<keyword evidence="4" id="KW-0119">Carbohydrate metabolism</keyword>
<keyword evidence="2 5" id="KW-0378">Hydrolase</keyword>
<sequence>MSTSIPEAILFDLDGTLVDTAPDLAEATNALRRHHGLTPLPYGKIRGQVSNGGSALVTLAIGIESGSTEHDTARQYLLDNYEKAVAVHSRLFEPLDQWLDRWHSASRLWGIVTNKPRRYTLPLLEALALTPGALLCADDLAVRKPAPEPLWEAARRLNVAPQACWYVGDHIRDMEAAKAAGMTAVAVGYGYISEEDDYQQWPADLWFETCKDLVDALTAFHS</sequence>
<dbReference type="RefSeq" id="WP_198349709.1">
    <property type="nucleotide sequence ID" value="NZ_CANKXH010000016.1"/>
</dbReference>
<dbReference type="NCBIfam" id="TIGR01509">
    <property type="entry name" value="HAD-SF-IA-v3"/>
    <property type="match status" value="1"/>
</dbReference>
<keyword evidence="1" id="KW-0479">Metal-binding</keyword>
<dbReference type="PANTHER" id="PTHR43434">
    <property type="entry name" value="PHOSPHOGLYCOLATE PHOSPHATASE"/>
    <property type="match status" value="1"/>
</dbReference>
<dbReference type="NCBIfam" id="TIGR01549">
    <property type="entry name" value="HAD-SF-IA-v1"/>
    <property type="match status" value="1"/>
</dbReference>
<evidence type="ECO:0000256" key="1">
    <source>
        <dbReference type="ARBA" id="ARBA00022723"/>
    </source>
</evidence>
<dbReference type="Gene3D" id="3.40.50.1000">
    <property type="entry name" value="HAD superfamily/HAD-like"/>
    <property type="match status" value="1"/>
</dbReference>
<dbReference type="InterPro" id="IPR050155">
    <property type="entry name" value="HAD-like_hydrolase_sf"/>
</dbReference>
<evidence type="ECO:0000256" key="2">
    <source>
        <dbReference type="ARBA" id="ARBA00022801"/>
    </source>
</evidence>
<name>A0AAJ2RTX3_9GAMM</name>
<reference evidence="5" key="1">
    <citation type="submission" date="2023-11" db="EMBL/GenBank/DDBJ databases">
        <title>MicrobeMod: A computational toolkit for identifying prokaryotic methylation and restriction-modification with nanopore sequencing.</title>
        <authorList>
            <person name="Crits-Christoph A."/>
            <person name="Kang S.C."/>
            <person name="Lee H."/>
            <person name="Ostrov N."/>
        </authorList>
    </citation>
    <scope>NUCLEOTIDE SEQUENCE</scope>
    <source>
        <strain evidence="5">ATCC BAA-953</strain>
    </source>
</reference>
<dbReference type="InterPro" id="IPR036412">
    <property type="entry name" value="HAD-like_sf"/>
</dbReference>
<dbReference type="GO" id="GO:0046872">
    <property type="term" value="F:metal ion binding"/>
    <property type="evidence" value="ECO:0007669"/>
    <property type="project" value="UniProtKB-KW"/>
</dbReference>
<evidence type="ECO:0000256" key="3">
    <source>
        <dbReference type="ARBA" id="ARBA00022842"/>
    </source>
</evidence>
<proteinExistence type="predicted"/>
<dbReference type="Pfam" id="PF13419">
    <property type="entry name" value="HAD_2"/>
    <property type="match status" value="1"/>
</dbReference>
<dbReference type="AlphaFoldDB" id="A0AAJ2RTX3"/>
<dbReference type="InterPro" id="IPR041492">
    <property type="entry name" value="HAD_2"/>
</dbReference>
<dbReference type="Proteomes" id="UP001276761">
    <property type="component" value="Unassembled WGS sequence"/>
</dbReference>
<dbReference type="PANTHER" id="PTHR43434:SF23">
    <property type="entry name" value="PHOSPHOGLYCOLATE PHOSPHATASE"/>
    <property type="match status" value="1"/>
</dbReference>
<evidence type="ECO:0000313" key="6">
    <source>
        <dbReference type="Proteomes" id="UP001276761"/>
    </source>
</evidence>
<dbReference type="Gene3D" id="1.10.150.240">
    <property type="entry name" value="Putative phosphatase, domain 2"/>
    <property type="match status" value="1"/>
</dbReference>
<dbReference type="SFLD" id="SFLDG01129">
    <property type="entry name" value="C1.5:_HAD__Beta-PGM__Phosphata"/>
    <property type="match status" value="1"/>
</dbReference>
<gene>
    <name evidence="5" type="ORF">SIL78_00775</name>
</gene>
<keyword evidence="3" id="KW-0460">Magnesium</keyword>
<dbReference type="GO" id="GO:0008967">
    <property type="term" value="F:phosphoglycolate phosphatase activity"/>
    <property type="evidence" value="ECO:0007669"/>
    <property type="project" value="TreeGrafter"/>
</dbReference>
<evidence type="ECO:0000256" key="4">
    <source>
        <dbReference type="ARBA" id="ARBA00023277"/>
    </source>
</evidence>
<dbReference type="GO" id="GO:0006281">
    <property type="term" value="P:DNA repair"/>
    <property type="evidence" value="ECO:0007669"/>
    <property type="project" value="TreeGrafter"/>
</dbReference>
<dbReference type="EMBL" id="JAWXXT010000001">
    <property type="protein sequence ID" value="MDX5976091.1"/>
    <property type="molecule type" value="Genomic_DNA"/>
</dbReference>
<evidence type="ECO:0000313" key="5">
    <source>
        <dbReference type="EMBL" id="MDX5976091.1"/>
    </source>
</evidence>
<dbReference type="SUPFAM" id="SSF56784">
    <property type="entry name" value="HAD-like"/>
    <property type="match status" value="1"/>
</dbReference>
<dbReference type="SFLD" id="SFLDS00003">
    <property type="entry name" value="Haloacid_Dehalogenase"/>
    <property type="match status" value="1"/>
</dbReference>
<dbReference type="InterPro" id="IPR023198">
    <property type="entry name" value="PGP-like_dom2"/>
</dbReference>
<dbReference type="GO" id="GO:0005829">
    <property type="term" value="C:cytosol"/>
    <property type="evidence" value="ECO:0007669"/>
    <property type="project" value="TreeGrafter"/>
</dbReference>
<dbReference type="InterPro" id="IPR006439">
    <property type="entry name" value="HAD-SF_hydro_IA"/>
</dbReference>
<organism evidence="5 6">
    <name type="scientific">Vreelandella alkaliphila</name>
    <dbReference type="NCBI Taxonomy" id="272774"/>
    <lineage>
        <taxon>Bacteria</taxon>
        <taxon>Pseudomonadati</taxon>
        <taxon>Pseudomonadota</taxon>
        <taxon>Gammaproteobacteria</taxon>
        <taxon>Oceanospirillales</taxon>
        <taxon>Halomonadaceae</taxon>
        <taxon>Vreelandella</taxon>
    </lineage>
</organism>
<dbReference type="InterPro" id="IPR023214">
    <property type="entry name" value="HAD_sf"/>
</dbReference>
<protein>
    <submittedName>
        <fullName evidence="5">HAD-IA family hydrolase</fullName>
    </submittedName>
</protein>
<comment type="caution">
    <text evidence="5">The sequence shown here is derived from an EMBL/GenBank/DDBJ whole genome shotgun (WGS) entry which is preliminary data.</text>
</comment>
<dbReference type="GeneID" id="303163990"/>
<accession>A0AAJ2RTX3</accession>